<evidence type="ECO:0000313" key="6">
    <source>
        <dbReference type="EMBL" id="RSI11109.1"/>
    </source>
</evidence>
<keyword evidence="2 6" id="KW-0378">Hydrolase</keyword>
<dbReference type="InterPro" id="IPR013780">
    <property type="entry name" value="Glyco_hydro_b"/>
</dbReference>
<dbReference type="Proteomes" id="UP000269317">
    <property type="component" value="Unassembled WGS sequence"/>
</dbReference>
<dbReference type="GO" id="GO:0008788">
    <property type="term" value="F:alpha,alpha-phosphotrehalase activity"/>
    <property type="evidence" value="ECO:0007669"/>
    <property type="project" value="UniProtKB-EC"/>
</dbReference>
<feature type="domain" description="Alpha-amylase SusG-like C-terminal" evidence="5">
    <location>
        <begin position="69"/>
        <end position="126"/>
    </location>
</feature>
<evidence type="ECO:0000256" key="3">
    <source>
        <dbReference type="ARBA" id="ARBA00023295"/>
    </source>
</evidence>
<name>A0A427ZAD4_STRSA</name>
<evidence type="ECO:0000313" key="7">
    <source>
        <dbReference type="Proteomes" id="UP000269317"/>
    </source>
</evidence>
<dbReference type="SUPFAM" id="SSF51011">
    <property type="entry name" value="Glycosyl hydrolase domain"/>
    <property type="match status" value="1"/>
</dbReference>
<dbReference type="GO" id="GO:0009313">
    <property type="term" value="P:oligosaccharide catabolic process"/>
    <property type="evidence" value="ECO:0007669"/>
    <property type="project" value="TreeGrafter"/>
</dbReference>
<dbReference type="FunFam" id="2.60.40.1180:FF:000007">
    <property type="entry name" value="Sucrose isomerase"/>
    <property type="match status" value="1"/>
</dbReference>
<dbReference type="InterPro" id="IPR006047">
    <property type="entry name" value="GH13_cat_dom"/>
</dbReference>
<comment type="similarity">
    <text evidence="1">Belongs to the glycosyl hydrolase 13 family.</text>
</comment>
<dbReference type="Pfam" id="PF00128">
    <property type="entry name" value="Alpha-amylase"/>
    <property type="match status" value="1"/>
</dbReference>
<evidence type="ECO:0000259" key="4">
    <source>
        <dbReference type="Pfam" id="PF00128"/>
    </source>
</evidence>
<dbReference type="EMBL" id="RJML01000003">
    <property type="protein sequence ID" value="RSI11109.1"/>
    <property type="molecule type" value="Genomic_DNA"/>
</dbReference>
<proteinExistence type="inferred from homology"/>
<evidence type="ECO:0000259" key="5">
    <source>
        <dbReference type="Pfam" id="PF23915"/>
    </source>
</evidence>
<organism evidence="6 7">
    <name type="scientific">Streptococcus sanguinis</name>
    <dbReference type="NCBI Taxonomy" id="1305"/>
    <lineage>
        <taxon>Bacteria</taxon>
        <taxon>Bacillati</taxon>
        <taxon>Bacillota</taxon>
        <taxon>Bacilli</taxon>
        <taxon>Lactobacillales</taxon>
        <taxon>Streptococcaceae</taxon>
        <taxon>Streptococcus</taxon>
    </lineage>
</organism>
<feature type="domain" description="Glycosyl hydrolase family 13 catalytic" evidence="4">
    <location>
        <begin position="1"/>
        <end position="57"/>
    </location>
</feature>
<dbReference type="InterPro" id="IPR017853">
    <property type="entry name" value="GH"/>
</dbReference>
<evidence type="ECO:0000256" key="2">
    <source>
        <dbReference type="ARBA" id="ARBA00022801"/>
    </source>
</evidence>
<comment type="caution">
    <text evidence="6">The sequence shown here is derived from an EMBL/GenBank/DDBJ whole genome shotgun (WGS) entry which is preliminary data.</text>
</comment>
<dbReference type="SUPFAM" id="SSF51445">
    <property type="entry name" value="(Trans)glycosidases"/>
    <property type="match status" value="1"/>
</dbReference>
<dbReference type="PANTHER" id="PTHR10357:SF217">
    <property type="entry name" value="TREHALOSE-6-PHOSPHATE HYDROLASE"/>
    <property type="match status" value="1"/>
</dbReference>
<accession>A0A427ZAD4</accession>
<reference evidence="6 7" key="1">
    <citation type="submission" date="2018-11" db="EMBL/GenBank/DDBJ databases">
        <title>Species Designations Belie Phenotypic and Genotypic Heterogeneity in Oral Streptococci.</title>
        <authorList>
            <person name="Velsko I."/>
        </authorList>
    </citation>
    <scope>NUCLEOTIDE SEQUENCE [LARGE SCALE GENOMIC DNA]</scope>
    <source>
        <strain evidence="6 7">KLC03</strain>
    </source>
</reference>
<keyword evidence="3 6" id="KW-0326">Glycosidase</keyword>
<protein>
    <submittedName>
        <fullName evidence="6">Trehalose-6-phosphate hydrolase</fullName>
        <ecNumber evidence="6">3.2.1.93</ecNumber>
    </submittedName>
</protein>
<gene>
    <name evidence="6" type="primary">treA_1</name>
    <name evidence="6" type="ORF">D8887_05090</name>
</gene>
<dbReference type="GO" id="GO:0004556">
    <property type="term" value="F:alpha-amylase activity"/>
    <property type="evidence" value="ECO:0007669"/>
    <property type="project" value="TreeGrafter"/>
</dbReference>
<dbReference type="PANTHER" id="PTHR10357">
    <property type="entry name" value="ALPHA-AMYLASE FAMILY MEMBER"/>
    <property type="match status" value="1"/>
</dbReference>
<dbReference type="Gene3D" id="3.20.20.80">
    <property type="entry name" value="Glycosidases"/>
    <property type="match status" value="1"/>
</dbReference>
<sequence length="134" mass="15200">MQWDDSANAGFTTGTPWLKAGKSYPLINVENAIKSPIFTFYQKLIGLRKELPIIAEGSYQPAYEDSPQVYAFEREWQGQKLLVLNNFYADPITVDILPDYQNGQVLLSNYGRTQINHVLTLQPYETLAILVGEN</sequence>
<dbReference type="AlphaFoldDB" id="A0A427ZAD4"/>
<dbReference type="Pfam" id="PF23915">
    <property type="entry name" value="SusG_C"/>
    <property type="match status" value="1"/>
</dbReference>
<dbReference type="EC" id="3.2.1.93" evidence="6"/>
<dbReference type="InterPro" id="IPR056300">
    <property type="entry name" value="SusG-like_C"/>
</dbReference>
<evidence type="ECO:0000256" key="1">
    <source>
        <dbReference type="ARBA" id="ARBA00008061"/>
    </source>
</evidence>
<dbReference type="Gene3D" id="2.60.40.1180">
    <property type="entry name" value="Golgi alpha-mannosidase II"/>
    <property type="match status" value="1"/>
</dbReference>